<dbReference type="GeneID" id="115883050"/>
<protein>
    <submittedName>
        <fullName evidence="3">Uncharacterized protein LOC115883050</fullName>
    </submittedName>
</protein>
<dbReference type="OrthoDB" id="5861209at2759"/>
<dbReference type="InParanoid" id="A0A6J2Y2G9"/>
<accession>A0A6J2Y2G9</accession>
<gene>
    <name evidence="3" type="primary">LOC115883050</name>
</gene>
<evidence type="ECO:0000256" key="1">
    <source>
        <dbReference type="SAM" id="MobiDB-lite"/>
    </source>
</evidence>
<feature type="compositionally biased region" description="Polar residues" evidence="1">
    <location>
        <begin position="277"/>
        <end position="289"/>
    </location>
</feature>
<feature type="region of interest" description="Disordered" evidence="1">
    <location>
        <begin position="277"/>
        <end position="319"/>
    </location>
</feature>
<reference evidence="3" key="1">
    <citation type="submission" date="2025-08" db="UniProtKB">
        <authorList>
            <consortium name="RefSeq"/>
        </authorList>
    </citation>
    <scope>IDENTIFICATION</scope>
    <source>
        <tissue evidence="3">Gonads</tissue>
    </source>
</reference>
<evidence type="ECO:0000313" key="3">
    <source>
        <dbReference type="RefSeq" id="XP_030757185.1"/>
    </source>
</evidence>
<dbReference type="InterPro" id="IPR036691">
    <property type="entry name" value="Endo/exonu/phosph_ase_sf"/>
</dbReference>
<dbReference type="SUPFAM" id="SSF56219">
    <property type="entry name" value="DNase I-like"/>
    <property type="match status" value="1"/>
</dbReference>
<sequence length="325" mass="37837">MLIGDFNAKVGSKQDEAETSVSYHGLGSRNERGDTLIDFAHHNKLYIMNTFFKKRNSKKWTWTSPDSKTKNAIDFIISNRKDVIKDVSVLNRFSIGSDHRIVRAEIKINIKKERTNMILKKNHKEWVAPENKDSYKECIASNLNYENTNTIDEIYENIKGATQTAIEKFCPKKVKEQKLNQRTELLMKQRRDMEDKSTQEYRTLNREIPKEIRKHRRQQNTEKIRNVIEKNQSLKVLRNSTMGRKEIQKIKDMHGNIVTHKQETYTLLNFSIKNFTHQNSRGSEPTSESYCRGAPRILRPVRPPGSPGPSAGPDVQQIRDLVVRV</sequence>
<name>A0A6J2Y2G9_SITOR</name>
<dbReference type="Proteomes" id="UP000504635">
    <property type="component" value="Unplaced"/>
</dbReference>
<dbReference type="RefSeq" id="XP_030757185.1">
    <property type="nucleotide sequence ID" value="XM_030901325.1"/>
</dbReference>
<dbReference type="KEGG" id="soy:115883050"/>
<dbReference type="AlphaFoldDB" id="A0A6J2Y2G9"/>
<keyword evidence="2" id="KW-1185">Reference proteome</keyword>
<proteinExistence type="predicted"/>
<organism evidence="2 3">
    <name type="scientific">Sitophilus oryzae</name>
    <name type="common">Rice weevil</name>
    <name type="synonym">Curculio oryzae</name>
    <dbReference type="NCBI Taxonomy" id="7048"/>
    <lineage>
        <taxon>Eukaryota</taxon>
        <taxon>Metazoa</taxon>
        <taxon>Ecdysozoa</taxon>
        <taxon>Arthropoda</taxon>
        <taxon>Hexapoda</taxon>
        <taxon>Insecta</taxon>
        <taxon>Pterygota</taxon>
        <taxon>Neoptera</taxon>
        <taxon>Endopterygota</taxon>
        <taxon>Coleoptera</taxon>
        <taxon>Polyphaga</taxon>
        <taxon>Cucujiformia</taxon>
        <taxon>Curculionidae</taxon>
        <taxon>Dryophthorinae</taxon>
        <taxon>Sitophilus</taxon>
    </lineage>
</organism>
<dbReference type="Gene3D" id="3.60.10.10">
    <property type="entry name" value="Endonuclease/exonuclease/phosphatase"/>
    <property type="match status" value="1"/>
</dbReference>
<evidence type="ECO:0000313" key="2">
    <source>
        <dbReference type="Proteomes" id="UP000504635"/>
    </source>
</evidence>